<evidence type="ECO:0000313" key="11">
    <source>
        <dbReference type="EMBL" id="KAB5587949.1"/>
    </source>
</evidence>
<evidence type="ECO:0000256" key="7">
    <source>
        <dbReference type="ARBA" id="ARBA00022918"/>
    </source>
</evidence>
<dbReference type="GO" id="GO:0003964">
    <property type="term" value="F:RNA-directed DNA polymerase activity"/>
    <property type="evidence" value="ECO:0007669"/>
    <property type="project" value="UniProtKB-KW"/>
</dbReference>
<dbReference type="Gene3D" id="3.30.70.270">
    <property type="match status" value="2"/>
</dbReference>
<feature type="compositionally biased region" description="Polar residues" evidence="8">
    <location>
        <begin position="340"/>
        <end position="366"/>
    </location>
</feature>
<dbReference type="GO" id="GO:0005634">
    <property type="term" value="C:nucleus"/>
    <property type="evidence" value="ECO:0007669"/>
    <property type="project" value="UniProtKB-ARBA"/>
</dbReference>
<evidence type="ECO:0000256" key="4">
    <source>
        <dbReference type="ARBA" id="ARBA00022759"/>
    </source>
</evidence>
<dbReference type="CDD" id="cd09274">
    <property type="entry name" value="RNase_HI_RT_Ty3"/>
    <property type="match status" value="1"/>
</dbReference>
<dbReference type="FunFam" id="3.30.70.270:FF:000020">
    <property type="entry name" value="Transposon Tf2-6 polyprotein-like Protein"/>
    <property type="match status" value="1"/>
</dbReference>
<keyword evidence="3" id="KW-0540">Nuclease</keyword>
<dbReference type="PROSITE" id="PS50994">
    <property type="entry name" value="INTEGRASE"/>
    <property type="match status" value="1"/>
</dbReference>
<dbReference type="Pfam" id="PF17917">
    <property type="entry name" value="RT_RNaseH"/>
    <property type="match status" value="1"/>
</dbReference>
<evidence type="ECO:0000256" key="5">
    <source>
        <dbReference type="ARBA" id="ARBA00022801"/>
    </source>
</evidence>
<dbReference type="Gene3D" id="3.10.20.370">
    <property type="match status" value="1"/>
</dbReference>
<keyword evidence="6" id="KW-0694">RNA-binding</keyword>
<dbReference type="CDD" id="cd01647">
    <property type="entry name" value="RT_LTR"/>
    <property type="match status" value="1"/>
</dbReference>
<evidence type="ECO:0000259" key="10">
    <source>
        <dbReference type="PROSITE" id="PS50994"/>
    </source>
</evidence>
<dbReference type="Gene3D" id="3.30.420.10">
    <property type="entry name" value="Ribonuclease H-like superfamily/Ribonuclease H"/>
    <property type="match status" value="1"/>
</dbReference>
<feature type="region of interest" description="Disordered" evidence="8">
    <location>
        <begin position="9"/>
        <end position="29"/>
    </location>
</feature>
<dbReference type="AlphaFoldDB" id="A0A5N5Q8E0"/>
<dbReference type="Gene3D" id="1.10.340.70">
    <property type="match status" value="1"/>
</dbReference>
<dbReference type="InterPro" id="IPR000477">
    <property type="entry name" value="RT_dom"/>
</dbReference>
<feature type="domain" description="Reverse transcriptase" evidence="9">
    <location>
        <begin position="501"/>
        <end position="680"/>
    </location>
</feature>
<accession>A0A5N5Q8E0</accession>
<protein>
    <submittedName>
        <fullName evidence="11">Transposon Tf2-12 polyprotein</fullName>
    </submittedName>
</protein>
<dbReference type="GO" id="GO:0003723">
    <property type="term" value="F:RNA binding"/>
    <property type="evidence" value="ECO:0007669"/>
    <property type="project" value="UniProtKB-KW"/>
</dbReference>
<dbReference type="InterPro" id="IPR041373">
    <property type="entry name" value="RT_RNaseH"/>
</dbReference>
<dbReference type="FunFam" id="1.10.340.70:FF:000001">
    <property type="entry name" value="Retrovirus-related Pol polyprotein from transposon gypsy-like Protein"/>
    <property type="match status" value="1"/>
</dbReference>
<dbReference type="InterPro" id="IPR012337">
    <property type="entry name" value="RNaseH-like_sf"/>
</dbReference>
<dbReference type="GO" id="GO:0016787">
    <property type="term" value="F:hydrolase activity"/>
    <property type="evidence" value="ECO:0007669"/>
    <property type="project" value="UniProtKB-KW"/>
</dbReference>
<dbReference type="InterPro" id="IPR043128">
    <property type="entry name" value="Rev_trsase/Diguanyl_cyclase"/>
</dbReference>
<dbReference type="InterPro" id="IPR036397">
    <property type="entry name" value="RNaseH_sf"/>
</dbReference>
<dbReference type="InterPro" id="IPR041588">
    <property type="entry name" value="Integrase_H2C2"/>
</dbReference>
<proteinExistence type="predicted"/>
<feature type="domain" description="Integrase catalytic" evidence="10">
    <location>
        <begin position="1103"/>
        <end position="1188"/>
    </location>
</feature>
<dbReference type="GO" id="GO:0015074">
    <property type="term" value="P:DNA integration"/>
    <property type="evidence" value="ECO:0007669"/>
    <property type="project" value="InterPro"/>
</dbReference>
<evidence type="ECO:0000256" key="8">
    <source>
        <dbReference type="SAM" id="MobiDB-lite"/>
    </source>
</evidence>
<dbReference type="Proteomes" id="UP000383932">
    <property type="component" value="Unassembled WGS sequence"/>
</dbReference>
<dbReference type="PANTHER" id="PTHR37984">
    <property type="entry name" value="PROTEIN CBG26694"/>
    <property type="match status" value="1"/>
</dbReference>
<evidence type="ECO:0000256" key="2">
    <source>
        <dbReference type="ARBA" id="ARBA00022695"/>
    </source>
</evidence>
<evidence type="ECO:0000256" key="6">
    <source>
        <dbReference type="ARBA" id="ARBA00022884"/>
    </source>
</evidence>
<evidence type="ECO:0000259" key="9">
    <source>
        <dbReference type="PROSITE" id="PS50878"/>
    </source>
</evidence>
<dbReference type="Pfam" id="PF03732">
    <property type="entry name" value="Retrotrans_gag"/>
    <property type="match status" value="1"/>
</dbReference>
<dbReference type="EMBL" id="SSOP01000658">
    <property type="protein sequence ID" value="KAB5587949.1"/>
    <property type="molecule type" value="Genomic_DNA"/>
</dbReference>
<reference evidence="11 12" key="1">
    <citation type="journal article" date="2019" name="Fungal Biol. Biotechnol.">
        <title>Draft genome sequence of fastidious pathogen Ceratobasidium theobromae, which causes vascular-streak dieback in Theobroma cacao.</title>
        <authorList>
            <person name="Ali S.S."/>
            <person name="Asman A."/>
            <person name="Shao J."/>
            <person name="Firmansyah A.P."/>
            <person name="Susilo A.W."/>
            <person name="Rosmana A."/>
            <person name="McMahon P."/>
            <person name="Junaid M."/>
            <person name="Guest D."/>
            <person name="Kheng T.Y."/>
            <person name="Meinhardt L.W."/>
            <person name="Bailey B.A."/>
        </authorList>
    </citation>
    <scope>NUCLEOTIDE SEQUENCE [LARGE SCALE GENOMIC DNA]</scope>
    <source>
        <strain evidence="11 12">CT2</strain>
    </source>
</reference>
<evidence type="ECO:0000256" key="3">
    <source>
        <dbReference type="ARBA" id="ARBA00022722"/>
    </source>
</evidence>
<keyword evidence="7" id="KW-0695">RNA-directed DNA polymerase</keyword>
<organism evidence="11 12">
    <name type="scientific">Ceratobasidium theobromae</name>
    <dbReference type="NCBI Taxonomy" id="1582974"/>
    <lineage>
        <taxon>Eukaryota</taxon>
        <taxon>Fungi</taxon>
        <taxon>Dikarya</taxon>
        <taxon>Basidiomycota</taxon>
        <taxon>Agaricomycotina</taxon>
        <taxon>Agaricomycetes</taxon>
        <taxon>Cantharellales</taxon>
        <taxon>Ceratobasidiaceae</taxon>
        <taxon>Ceratobasidium</taxon>
    </lineage>
</organism>
<dbReference type="Gene3D" id="3.10.10.10">
    <property type="entry name" value="HIV Type 1 Reverse Transcriptase, subunit A, domain 1"/>
    <property type="match status" value="1"/>
</dbReference>
<dbReference type="Pfam" id="PF00078">
    <property type="entry name" value="RVT_1"/>
    <property type="match status" value="1"/>
</dbReference>
<dbReference type="FunFam" id="3.10.20.370:FF:000003">
    <property type="entry name" value="Transposon Tf2-6 polyprotein"/>
    <property type="match status" value="1"/>
</dbReference>
<dbReference type="PROSITE" id="PS50878">
    <property type="entry name" value="RT_POL"/>
    <property type="match status" value="1"/>
</dbReference>
<dbReference type="InterPro" id="IPR001584">
    <property type="entry name" value="Integrase_cat-core"/>
</dbReference>
<comment type="caution">
    <text evidence="11">The sequence shown here is derived from an EMBL/GenBank/DDBJ whole genome shotgun (WGS) entry which is preliminary data.</text>
</comment>
<dbReference type="GO" id="GO:0004519">
    <property type="term" value="F:endonuclease activity"/>
    <property type="evidence" value="ECO:0007669"/>
    <property type="project" value="UniProtKB-KW"/>
</dbReference>
<dbReference type="OrthoDB" id="3341476at2759"/>
<keyword evidence="5" id="KW-0378">Hydrolase</keyword>
<dbReference type="SUPFAM" id="SSF56672">
    <property type="entry name" value="DNA/RNA polymerases"/>
    <property type="match status" value="1"/>
</dbReference>
<dbReference type="SUPFAM" id="SSF53098">
    <property type="entry name" value="Ribonuclease H-like"/>
    <property type="match status" value="1"/>
</dbReference>
<feature type="region of interest" description="Disordered" evidence="8">
    <location>
        <begin position="340"/>
        <end position="372"/>
    </location>
</feature>
<dbReference type="InterPro" id="IPR005162">
    <property type="entry name" value="Retrotrans_gag_dom"/>
</dbReference>
<keyword evidence="12" id="KW-1185">Reference proteome</keyword>
<name>A0A5N5Q8E0_9AGAM</name>
<keyword evidence="1" id="KW-0808">Transferase</keyword>
<keyword evidence="2" id="KW-0548">Nucleotidyltransferase</keyword>
<dbReference type="InterPro" id="IPR050951">
    <property type="entry name" value="Retrovirus_Pol_polyprotein"/>
</dbReference>
<dbReference type="PANTHER" id="PTHR37984:SF5">
    <property type="entry name" value="PROTEIN NYNRIN-LIKE"/>
    <property type="match status" value="1"/>
</dbReference>
<keyword evidence="4" id="KW-0255">Endonuclease</keyword>
<evidence type="ECO:0000313" key="12">
    <source>
        <dbReference type="Proteomes" id="UP000383932"/>
    </source>
</evidence>
<evidence type="ECO:0000256" key="1">
    <source>
        <dbReference type="ARBA" id="ARBA00022679"/>
    </source>
</evidence>
<dbReference type="Pfam" id="PF17921">
    <property type="entry name" value="Integrase_H2C2"/>
    <property type="match status" value="1"/>
</dbReference>
<dbReference type="InterPro" id="IPR043502">
    <property type="entry name" value="DNA/RNA_pol_sf"/>
</dbReference>
<gene>
    <name evidence="11" type="ORF">CTheo_8609</name>
</gene>
<sequence>MAHRYLAGLGFTEDPTDASRAQTPFDPNKDTTYVPTPMPTHVNMPNVDVQIWELLQCLENKLDNVTEQVALLRTEIGEVDTRAGRLEGQVQNLRQNTHASFQNLANTINPLSAMITLIHNSMQGGIQVGLVQAPPQVPVAQPGPAVAAPVPMALAGSMKLAKPEKFDGSKKEKAIDFKLACSSYINVNYAHHPDTNKIVFIMSYLEGAAHDWLQPFLEEQLSGNIPLALRSLPEFWAEFDKRFGDVDRVENYRLKLRVLKQNKSVQDYLHEFQTFSAPLGYGNLAKRDMFYNGLHNDIKEVMLVRGFRRADPQNSFADVANLALEINISLDSFKPNRYSKNITPPTMTKITSSGGENTQAPSNTSSRQEKYSKGDAVYMIGSDGRVVKGKITNIDRNTQGVVQPTVKWNNSLQEVQGCGTDVVRAQLHSEGIAELSLEGLPIEFHCYKQVFAEGETTELPPHRDYDLAIELVPGAIPKIGPLYSLGVKEEEELRNTLERQLEKGLIRHSKSPMASPILFIKKKNGKYRMCVDYRRLNAMTVKNSYPLPLTNELIEKLKGSKIFSKLDLKWGYNLVCIKEGNAWKTAFRTKFGLFESLVMPFGLTNAPATFQHFMNDILRDILDIFVVVYLDDILIFSKNREEHIQHVGEVLSRLIKHNLYCNLEKCFFFVPEVDYLGLIVSGDSIKTDPAKVTQAVDWPTPNNVKQIQEFLGFVNFYRRFIPGYSAKARALFQLLKKEQEWVWGAEQEESFIALKKALISAPVLAQPDVQRPFFLECDASDYATGAILSQKDSEGQLHPVAFLSKSMALAEHNYDIFDKELLAVIRALKEWRHLLEGSAEPVQIITDHKNLEYFSQSKHLNRRQIRWMAFLADFNFQIVYRPGSQNKKADILSRHSDLTPVKGGGEPQALLSPELFINAITSDVDIENLICKMLDEDSKVAKVLESLRKGEDLEFWTLDNGLLFFRGKIYIPNDLTLRKLVIESRHDNIAAGHPGHFRTLELISRMFYWPGMKKSIVSYINTCESCIRSKPSNRLPIGLLLPTEIPHRPWEEIAYDLIVGLPDSDGFDAILTVPQQSTLPTFLLPISGKSMVSQKRPSQIEAPILNAKVLKQIYKRLDIKLSFSTAYHPQTDGQTERLNQVVEIYLRHYTSHQQHDWAALLPMAEFAYNNGTQALTGKTPFFICYGFHPRFSISDLEPSNIPAADDHIQFLQKGYEEVQSTITISQERMKTYYDRKHREAKDYAIGDKVWLSGQNIQTDRPS</sequence>